<accession>A0ABR5I7Z9</accession>
<feature type="chain" id="PRO_5047012265" evidence="1">
    <location>
        <begin position="22"/>
        <end position="140"/>
    </location>
</feature>
<evidence type="ECO:0000313" key="2">
    <source>
        <dbReference type="EMBL" id="KNA89546.1"/>
    </source>
</evidence>
<protein>
    <submittedName>
        <fullName evidence="2">Uncharacterized protein</fullName>
    </submittedName>
</protein>
<proteinExistence type="predicted"/>
<dbReference type="Proteomes" id="UP000037247">
    <property type="component" value="Unassembled WGS sequence"/>
</dbReference>
<feature type="signal peptide" evidence="1">
    <location>
        <begin position="1"/>
        <end position="21"/>
    </location>
</feature>
<evidence type="ECO:0000313" key="3">
    <source>
        <dbReference type="Proteomes" id="UP000037247"/>
    </source>
</evidence>
<keyword evidence="3" id="KW-1185">Reference proteome</keyword>
<gene>
    <name evidence="2" type="ORF">ABW18_20435</name>
</gene>
<keyword evidence="1" id="KW-0732">Signal</keyword>
<organism evidence="2 3">
    <name type="scientific">Gordonia jacobaea</name>
    <dbReference type="NCBI Taxonomy" id="122202"/>
    <lineage>
        <taxon>Bacteria</taxon>
        <taxon>Bacillati</taxon>
        <taxon>Actinomycetota</taxon>
        <taxon>Actinomycetes</taxon>
        <taxon>Mycobacteriales</taxon>
        <taxon>Gordoniaceae</taxon>
        <taxon>Gordonia</taxon>
    </lineage>
</organism>
<reference evidence="2 3" key="1">
    <citation type="submission" date="2015-05" db="EMBL/GenBank/DDBJ databases">
        <title>Draft genome sequence of the bacterium Gordonia jacobaea a new member of the Gordonia genus.</title>
        <authorList>
            <person name="Jimenez-Galisteo G."/>
            <person name="Dominguez A."/>
            <person name="Munoz E."/>
            <person name="Vinas M."/>
        </authorList>
    </citation>
    <scope>NUCLEOTIDE SEQUENCE [LARGE SCALE GENOMIC DNA]</scope>
    <source>
        <strain evidence="3">mv1</strain>
    </source>
</reference>
<name>A0ABR5I7Z9_9ACTN</name>
<sequence length="140" mass="14134">MGAAAVAVASAAAFTPAVVHSAPIAAAAPAAQVAYITKGVPYVVKASAAPTAAAQPLSNCQPNNFGCYLVEGLRTAGQQFRQGAAYWTRGVASVVGTVTYVTTAATGQVFKAIGLNRIGSIFTFIANTIARITRVGPYGT</sequence>
<dbReference type="EMBL" id="LDTZ01000024">
    <property type="protein sequence ID" value="KNA89546.1"/>
    <property type="molecule type" value="Genomic_DNA"/>
</dbReference>
<comment type="caution">
    <text evidence="2">The sequence shown here is derived from an EMBL/GenBank/DDBJ whole genome shotgun (WGS) entry which is preliminary data.</text>
</comment>
<dbReference type="RefSeq" id="WP_049700818.1">
    <property type="nucleotide sequence ID" value="NZ_JAQDQF010000003.1"/>
</dbReference>
<evidence type="ECO:0000256" key="1">
    <source>
        <dbReference type="SAM" id="SignalP"/>
    </source>
</evidence>